<evidence type="ECO:0000313" key="2">
    <source>
        <dbReference type="Proteomes" id="UP000077069"/>
    </source>
</evidence>
<organism evidence="1 2">
    <name type="scientific">Paraphaeosphaeria sporulosa</name>
    <dbReference type="NCBI Taxonomy" id="1460663"/>
    <lineage>
        <taxon>Eukaryota</taxon>
        <taxon>Fungi</taxon>
        <taxon>Dikarya</taxon>
        <taxon>Ascomycota</taxon>
        <taxon>Pezizomycotina</taxon>
        <taxon>Dothideomycetes</taxon>
        <taxon>Pleosporomycetidae</taxon>
        <taxon>Pleosporales</taxon>
        <taxon>Massarineae</taxon>
        <taxon>Didymosphaeriaceae</taxon>
        <taxon>Paraphaeosphaeria</taxon>
    </lineage>
</organism>
<proteinExistence type="predicted"/>
<dbReference type="OrthoDB" id="4502952at2759"/>
<dbReference type="InParanoid" id="A0A177BTA2"/>
<name>A0A177BTA2_9PLEO</name>
<dbReference type="Proteomes" id="UP000077069">
    <property type="component" value="Unassembled WGS sequence"/>
</dbReference>
<evidence type="ECO:0000313" key="1">
    <source>
        <dbReference type="EMBL" id="OAF98534.1"/>
    </source>
</evidence>
<sequence>MDAAASVALDVGVRALNALNDCLEEKDTAISWYGKEACKTFTGRSWSLFPRKWKKFSHVKITKVFRIRANDWQKEDSGECCWLPIYHALPKQTQKLCEAEPKRSLGSLGILKSLPAARMDAWGLTVLAIANGARPEVTYAENGGYFASFNAKDFVLTMWQDNIAAPVIGHIEPKQIPSLDRDLLTSPEWNMLLWQGHSFSQHNHISGWPLNGVGQKEPPEDLVTHSRDEEIMQLVMDNEWVERLQNQFRNALYRCYDSWERLQRHPRNQGHIDSNRIDLIKRQLLAFKLILVDGEEPAKIHSNLEMLEIRKEDILHYALEQLKFITEIMHKNKTDSLHDAAEQVSDGEMNGQQ</sequence>
<gene>
    <name evidence="1" type="ORF">CC84DRAFT_1106147</name>
</gene>
<dbReference type="GeneID" id="28758615"/>
<dbReference type="AlphaFoldDB" id="A0A177BTA2"/>
<keyword evidence="2" id="KW-1185">Reference proteome</keyword>
<reference evidence="1 2" key="1">
    <citation type="submission" date="2016-05" db="EMBL/GenBank/DDBJ databases">
        <title>Comparative analysis of secretome profiles of manganese(II)-oxidizing ascomycete fungi.</title>
        <authorList>
            <consortium name="DOE Joint Genome Institute"/>
            <person name="Zeiner C.A."/>
            <person name="Purvine S.O."/>
            <person name="Zink E.M."/>
            <person name="Wu S."/>
            <person name="Pasa-Tolic L."/>
            <person name="Chaput D.L."/>
            <person name="Haridas S."/>
            <person name="Grigoriev I.V."/>
            <person name="Santelli C.M."/>
            <person name="Hansel C.M."/>
        </authorList>
    </citation>
    <scope>NUCLEOTIDE SEQUENCE [LARGE SCALE GENOMIC DNA]</scope>
    <source>
        <strain evidence="1 2">AP3s5-JAC2a</strain>
    </source>
</reference>
<protein>
    <submittedName>
        <fullName evidence="1">Uncharacterized protein</fullName>
    </submittedName>
</protein>
<dbReference type="EMBL" id="KV441568">
    <property type="protein sequence ID" value="OAF98534.1"/>
    <property type="molecule type" value="Genomic_DNA"/>
</dbReference>
<dbReference type="RefSeq" id="XP_018028900.1">
    <property type="nucleotide sequence ID" value="XM_018175129.1"/>
</dbReference>
<accession>A0A177BTA2</accession>